<keyword evidence="1 4" id="KW-0328">Glycosyltransferase</keyword>
<evidence type="ECO:0000313" key="4">
    <source>
        <dbReference type="EMBL" id="MCL6657529.1"/>
    </source>
</evidence>
<gene>
    <name evidence="4" type="ORF">M8N44_09415</name>
</gene>
<dbReference type="Pfam" id="PF00535">
    <property type="entry name" value="Glycos_transf_2"/>
    <property type="match status" value="1"/>
</dbReference>
<name>A0ABT0R9D1_9BACT</name>
<accession>A0ABT0R9D1</accession>
<dbReference type="PANTHER" id="PTHR22916:SF51">
    <property type="entry name" value="GLYCOSYLTRANSFERASE EPSH-RELATED"/>
    <property type="match status" value="1"/>
</dbReference>
<sequence>MSVSIIVPCYNVAPYVEACLDSLVNQSLRNIEIICVNDGSTDVTPALLDAWAEKEDRIRVIHRENGGQALARNLGMDMAGGEYVGFVDPDDYVEPSMFARLVEEARRHGADVTACGYTSFSDGDGSVLEELSWSPAPGVDKGVQSDVMRTNSVWERMDVVTCNKLYRRDFLDRHGLRFETSFRSMEDDVLWLMVLAHATCLAVIPDRLYWYRRQRHGSVSQMLEAQERPLLLVAERLLHATEYWKKCGWLESGLERGWVLRALRHYLLVRLLNPGQPLPQLSEEEWGRLRGKCREWFALAGEAEAFRTLGKWDFELCRMLASPPEHPGFLSRAWWKLLSRCRGRRGRYYRLKGKLSSCGGGK</sequence>
<dbReference type="EC" id="2.4.-.-" evidence="4"/>
<dbReference type="GO" id="GO:0016757">
    <property type="term" value="F:glycosyltransferase activity"/>
    <property type="evidence" value="ECO:0007669"/>
    <property type="project" value="UniProtKB-KW"/>
</dbReference>
<organism evidence="4 5">
    <name type="scientific">Akkermansia massiliensis</name>
    <dbReference type="NCBI Taxonomy" id="2927224"/>
    <lineage>
        <taxon>Bacteria</taxon>
        <taxon>Pseudomonadati</taxon>
        <taxon>Verrucomicrobiota</taxon>
        <taxon>Verrucomicrobiia</taxon>
        <taxon>Verrucomicrobiales</taxon>
        <taxon>Akkermansiaceae</taxon>
        <taxon>Akkermansia</taxon>
    </lineage>
</organism>
<dbReference type="Proteomes" id="UP001202031">
    <property type="component" value="Unassembled WGS sequence"/>
</dbReference>
<dbReference type="GeneID" id="84024082"/>
<dbReference type="InterPro" id="IPR001173">
    <property type="entry name" value="Glyco_trans_2-like"/>
</dbReference>
<evidence type="ECO:0000259" key="3">
    <source>
        <dbReference type="Pfam" id="PF00535"/>
    </source>
</evidence>
<evidence type="ECO:0000256" key="1">
    <source>
        <dbReference type="ARBA" id="ARBA00022676"/>
    </source>
</evidence>
<dbReference type="Gene3D" id="3.90.550.10">
    <property type="entry name" value="Spore Coat Polysaccharide Biosynthesis Protein SpsA, Chain A"/>
    <property type="match status" value="1"/>
</dbReference>
<keyword evidence="2 4" id="KW-0808">Transferase</keyword>
<feature type="domain" description="Glycosyltransferase 2-like" evidence="3">
    <location>
        <begin position="4"/>
        <end position="173"/>
    </location>
</feature>
<evidence type="ECO:0000256" key="2">
    <source>
        <dbReference type="ARBA" id="ARBA00022679"/>
    </source>
</evidence>
<dbReference type="InterPro" id="IPR029044">
    <property type="entry name" value="Nucleotide-diphossugar_trans"/>
</dbReference>
<dbReference type="EMBL" id="JAMGSI010000002">
    <property type="protein sequence ID" value="MCL6657529.1"/>
    <property type="molecule type" value="Genomic_DNA"/>
</dbReference>
<evidence type="ECO:0000313" key="5">
    <source>
        <dbReference type="Proteomes" id="UP001202031"/>
    </source>
</evidence>
<dbReference type="RefSeq" id="WP_102728591.1">
    <property type="nucleotide sequence ID" value="NZ_CP072027.1"/>
</dbReference>
<protein>
    <submittedName>
        <fullName evidence="4">Glycosyltransferase</fullName>
        <ecNumber evidence="4">2.4.-.-</ecNumber>
    </submittedName>
</protein>
<dbReference type="PANTHER" id="PTHR22916">
    <property type="entry name" value="GLYCOSYLTRANSFERASE"/>
    <property type="match status" value="1"/>
</dbReference>
<keyword evidence="5" id="KW-1185">Reference proteome</keyword>
<dbReference type="SUPFAM" id="SSF53448">
    <property type="entry name" value="Nucleotide-diphospho-sugar transferases"/>
    <property type="match status" value="1"/>
</dbReference>
<comment type="caution">
    <text evidence="4">The sequence shown here is derived from an EMBL/GenBank/DDBJ whole genome shotgun (WGS) entry which is preliminary data.</text>
</comment>
<reference evidence="4 5" key="1">
    <citation type="submission" date="2022-03" db="EMBL/GenBank/DDBJ databases">
        <title>Taxonomic description of new species and reclassification of some bacterial strains.</title>
        <authorList>
            <person name="Ndongo S."/>
        </authorList>
    </citation>
    <scope>NUCLEOTIDE SEQUENCE [LARGE SCALE GENOMIC DNA]</scope>
    <source>
        <strain evidence="4 5">Marseille-P6666</strain>
    </source>
</reference>
<proteinExistence type="predicted"/>
<dbReference type="CDD" id="cd00761">
    <property type="entry name" value="Glyco_tranf_GTA_type"/>
    <property type="match status" value="1"/>
</dbReference>